<evidence type="ECO:0000313" key="3">
    <source>
        <dbReference type="Proteomes" id="UP000199515"/>
    </source>
</evidence>
<proteinExistence type="predicted"/>
<sequence length="286" mass="30966">MEQPAPRRKGRRARRLIIIFVVLAAILVGADFGMAAFAEHEISQKAREQLKLTDDPSVSIKGFPFLTQALGGDYGHISVYASGVPVNDKLRDVELNAELYDVIAPLSDVLNGNTKSITIGKLDGQVTLKASDIARIAPLDKIENLRIDPSSEEYVETGVDTKKKDTTTTNADGSEVTDDAKAGVRMSGELQIAGQKVEIFCFAMIELKDGAITFAPKRLQYGNDKETTVVEDIVQAKFLKSFEATVKPGDLPFQVKPTGVKVNPGSVTIKGEMRDVTFAGLPVKGK</sequence>
<keyword evidence="3" id="KW-1185">Reference proteome</keyword>
<dbReference type="Proteomes" id="UP000199515">
    <property type="component" value="Unassembled WGS sequence"/>
</dbReference>
<evidence type="ECO:0000256" key="1">
    <source>
        <dbReference type="SAM" id="MobiDB-lite"/>
    </source>
</evidence>
<protein>
    <recommendedName>
        <fullName evidence="4">DUF2993 domain-containing protein</fullName>
    </recommendedName>
</protein>
<dbReference type="InterPro" id="IPR021373">
    <property type="entry name" value="DUF2993"/>
</dbReference>
<evidence type="ECO:0008006" key="4">
    <source>
        <dbReference type="Google" id="ProtNLM"/>
    </source>
</evidence>
<evidence type="ECO:0000313" key="2">
    <source>
        <dbReference type="EMBL" id="SDX19775.1"/>
    </source>
</evidence>
<feature type="region of interest" description="Disordered" evidence="1">
    <location>
        <begin position="156"/>
        <end position="175"/>
    </location>
</feature>
<dbReference type="AlphaFoldDB" id="A0A1H2ZR21"/>
<dbReference type="Pfam" id="PF11209">
    <property type="entry name" value="LmeA"/>
    <property type="match status" value="1"/>
</dbReference>
<accession>A0A1H2ZR21</accession>
<reference evidence="2 3" key="1">
    <citation type="submission" date="2016-10" db="EMBL/GenBank/DDBJ databases">
        <authorList>
            <person name="de Groot N.N."/>
        </authorList>
    </citation>
    <scope>NUCLEOTIDE SEQUENCE [LARGE SCALE GENOMIC DNA]</scope>
    <source>
        <strain evidence="2 3">CPCC 202699</strain>
    </source>
</reference>
<dbReference type="EMBL" id="FNON01000002">
    <property type="protein sequence ID" value="SDX19775.1"/>
    <property type="molecule type" value="Genomic_DNA"/>
</dbReference>
<organism evidence="2 3">
    <name type="scientific">Amycolatopsis xylanica</name>
    <dbReference type="NCBI Taxonomy" id="589385"/>
    <lineage>
        <taxon>Bacteria</taxon>
        <taxon>Bacillati</taxon>
        <taxon>Actinomycetota</taxon>
        <taxon>Actinomycetes</taxon>
        <taxon>Pseudonocardiales</taxon>
        <taxon>Pseudonocardiaceae</taxon>
        <taxon>Amycolatopsis</taxon>
    </lineage>
</organism>
<dbReference type="STRING" id="589385.SAMN05421504_102631"/>
<name>A0A1H2ZR21_9PSEU</name>
<gene>
    <name evidence="2" type="ORF">SAMN05421504_102631</name>
</gene>